<accession>A0A7W6FUQ1</accession>
<feature type="transmembrane region" description="Helical" evidence="8">
    <location>
        <begin position="35"/>
        <end position="56"/>
    </location>
</feature>
<dbReference type="GO" id="GO:0005886">
    <property type="term" value="C:plasma membrane"/>
    <property type="evidence" value="ECO:0007669"/>
    <property type="project" value="UniProtKB-SubCell"/>
</dbReference>
<dbReference type="OrthoDB" id="9810457at2"/>
<keyword evidence="7 8" id="KW-0472">Membrane</keyword>
<evidence type="ECO:0000256" key="2">
    <source>
        <dbReference type="ARBA" id="ARBA00010145"/>
    </source>
</evidence>
<organism evidence="9 10">
    <name type="scientific">Aureimonas phyllosphaerae</name>
    <dbReference type="NCBI Taxonomy" id="1166078"/>
    <lineage>
        <taxon>Bacteria</taxon>
        <taxon>Pseudomonadati</taxon>
        <taxon>Pseudomonadota</taxon>
        <taxon>Alphaproteobacteria</taxon>
        <taxon>Hyphomicrobiales</taxon>
        <taxon>Aurantimonadaceae</taxon>
        <taxon>Aureimonas</taxon>
    </lineage>
</organism>
<dbReference type="RefSeq" id="WP_090962876.1">
    <property type="nucleotide sequence ID" value="NZ_FOOA01000007.1"/>
</dbReference>
<keyword evidence="3" id="KW-0813">Transport</keyword>
<dbReference type="EMBL" id="JACIDO010000005">
    <property type="protein sequence ID" value="MBB3936479.1"/>
    <property type="molecule type" value="Genomic_DNA"/>
</dbReference>
<dbReference type="Pfam" id="PF03547">
    <property type="entry name" value="Mem_trans"/>
    <property type="match status" value="2"/>
</dbReference>
<dbReference type="AlphaFoldDB" id="A0A7W6FUQ1"/>
<dbReference type="InterPro" id="IPR004776">
    <property type="entry name" value="Mem_transp_PIN-like"/>
</dbReference>
<feature type="transmembrane region" description="Helical" evidence="8">
    <location>
        <begin position="223"/>
        <end position="246"/>
    </location>
</feature>
<dbReference type="PANTHER" id="PTHR36838">
    <property type="entry name" value="AUXIN EFFLUX CARRIER FAMILY PROTEIN"/>
    <property type="match status" value="1"/>
</dbReference>
<keyword evidence="6 8" id="KW-1133">Transmembrane helix</keyword>
<comment type="subcellular location">
    <subcellularLocation>
        <location evidence="1">Cell membrane</location>
        <topology evidence="1">Multi-pass membrane protein</topology>
    </subcellularLocation>
</comment>
<proteinExistence type="inferred from homology"/>
<feature type="transmembrane region" description="Helical" evidence="8">
    <location>
        <begin position="159"/>
        <end position="180"/>
    </location>
</feature>
<comment type="similarity">
    <text evidence="2">Belongs to the auxin efflux carrier (TC 2.A.69) family.</text>
</comment>
<dbReference type="InterPro" id="IPR038770">
    <property type="entry name" value="Na+/solute_symporter_sf"/>
</dbReference>
<dbReference type="GO" id="GO:0055085">
    <property type="term" value="P:transmembrane transport"/>
    <property type="evidence" value="ECO:0007669"/>
    <property type="project" value="InterPro"/>
</dbReference>
<evidence type="ECO:0000256" key="7">
    <source>
        <dbReference type="ARBA" id="ARBA00023136"/>
    </source>
</evidence>
<comment type="caution">
    <text evidence="9">The sequence shown here is derived from an EMBL/GenBank/DDBJ whole genome shotgun (WGS) entry which is preliminary data.</text>
</comment>
<name>A0A7W6FUQ1_9HYPH</name>
<feature type="transmembrane region" description="Helical" evidence="8">
    <location>
        <begin position="97"/>
        <end position="116"/>
    </location>
</feature>
<evidence type="ECO:0000313" key="9">
    <source>
        <dbReference type="EMBL" id="MBB3936479.1"/>
    </source>
</evidence>
<sequence>MFQILLFSLAPVFFVIGLGFVAGRRRWVDASATGMLGAFVAQFALPIALFLAIVTAPRSLLTAELAPTAAYVATFAAMLGLTLLVSRRWGLTPITTALFAQTVGIPNLGGIGLGLFQALEGPGSEVTLAVANLVGTLTVTLYCFVRLEMQGGGHIGRAVGAALVKPMTILPVLGFVIAFAEVPFPALGIAVLKPLAQATGGVGLFLTGVILSTQRLRLSRTSLFAVALSNVLRPALALALCLLLSLPPAVEARILVAMAIPAGFVGTILSAIYREGTAESGGALVATTVASLVTLPIWITVAVWLAGP</sequence>
<keyword evidence="4" id="KW-1003">Cell membrane</keyword>
<evidence type="ECO:0000256" key="6">
    <source>
        <dbReference type="ARBA" id="ARBA00022989"/>
    </source>
</evidence>
<feature type="transmembrane region" description="Helical" evidence="8">
    <location>
        <begin position="252"/>
        <end position="272"/>
    </location>
</feature>
<gene>
    <name evidence="9" type="ORF">GGR05_002633</name>
</gene>
<keyword evidence="10" id="KW-1185">Reference proteome</keyword>
<dbReference type="Proteomes" id="UP000531216">
    <property type="component" value="Unassembled WGS sequence"/>
</dbReference>
<evidence type="ECO:0000256" key="5">
    <source>
        <dbReference type="ARBA" id="ARBA00022692"/>
    </source>
</evidence>
<reference evidence="9 10" key="1">
    <citation type="submission" date="2020-08" db="EMBL/GenBank/DDBJ databases">
        <title>Genomic Encyclopedia of Type Strains, Phase IV (KMG-IV): sequencing the most valuable type-strain genomes for metagenomic binning, comparative biology and taxonomic classification.</title>
        <authorList>
            <person name="Goeker M."/>
        </authorList>
    </citation>
    <scope>NUCLEOTIDE SEQUENCE [LARGE SCALE GENOMIC DNA]</scope>
    <source>
        <strain evidence="9 10">DSM 25024</strain>
    </source>
</reference>
<evidence type="ECO:0000256" key="1">
    <source>
        <dbReference type="ARBA" id="ARBA00004651"/>
    </source>
</evidence>
<protein>
    <submittedName>
        <fullName evidence="9">Malonate transporter</fullName>
    </submittedName>
</protein>
<evidence type="ECO:0000256" key="8">
    <source>
        <dbReference type="SAM" id="Phobius"/>
    </source>
</evidence>
<evidence type="ECO:0000313" key="10">
    <source>
        <dbReference type="Proteomes" id="UP000531216"/>
    </source>
</evidence>
<feature type="transmembrane region" description="Helical" evidence="8">
    <location>
        <begin position="186"/>
        <end position="211"/>
    </location>
</feature>
<dbReference type="Gene3D" id="1.20.1530.20">
    <property type="match status" value="1"/>
</dbReference>
<feature type="transmembrane region" description="Helical" evidence="8">
    <location>
        <begin position="68"/>
        <end position="85"/>
    </location>
</feature>
<feature type="transmembrane region" description="Helical" evidence="8">
    <location>
        <begin position="284"/>
        <end position="306"/>
    </location>
</feature>
<dbReference type="PANTHER" id="PTHR36838:SF1">
    <property type="entry name" value="SLR1864 PROTEIN"/>
    <property type="match status" value="1"/>
</dbReference>
<feature type="transmembrane region" description="Helical" evidence="8">
    <location>
        <begin position="6"/>
        <end position="23"/>
    </location>
</feature>
<keyword evidence="5 8" id="KW-0812">Transmembrane</keyword>
<evidence type="ECO:0000256" key="3">
    <source>
        <dbReference type="ARBA" id="ARBA00022448"/>
    </source>
</evidence>
<feature type="transmembrane region" description="Helical" evidence="8">
    <location>
        <begin position="128"/>
        <end position="147"/>
    </location>
</feature>
<evidence type="ECO:0000256" key="4">
    <source>
        <dbReference type="ARBA" id="ARBA00022475"/>
    </source>
</evidence>